<dbReference type="GeneID" id="73044406"/>
<feature type="compositionally biased region" description="Basic and acidic residues" evidence="1">
    <location>
        <begin position="90"/>
        <end position="100"/>
    </location>
</feature>
<accession>A0ABD5Q2Q1</accession>
<evidence type="ECO:0000256" key="1">
    <source>
        <dbReference type="SAM" id="MobiDB-lite"/>
    </source>
</evidence>
<dbReference type="InterPro" id="IPR057179">
    <property type="entry name" value="DUF7857"/>
</dbReference>
<reference evidence="2 3" key="1">
    <citation type="journal article" date="2019" name="Int. J. Syst. Evol. Microbiol.">
        <title>The Global Catalogue of Microorganisms (GCM) 10K type strain sequencing project: providing services to taxonomists for standard genome sequencing and annotation.</title>
        <authorList>
            <consortium name="The Broad Institute Genomics Platform"/>
            <consortium name="The Broad Institute Genome Sequencing Center for Infectious Disease"/>
            <person name="Wu L."/>
            <person name="Ma J."/>
        </authorList>
    </citation>
    <scope>NUCLEOTIDE SEQUENCE [LARGE SCALE GENOMIC DNA]</scope>
    <source>
        <strain evidence="2 3">XZYJ18</strain>
    </source>
</reference>
<sequence>MVELDCRAESHAGVTLVELVVRNPSTTARRVRVGNRLDGPVWPPRREGVPAAGWDDGGFEGVVAAEDRRALGYATPASAESAVEVEPPTEVERPAEDRPPAELVWTERAGESEGEADSDTFGDDATPEGVVRALGDPRPPADAVPAAESNPERETATPESPIPGAVEAWLSAVEARAEGETDSVVPSQPTPEHVAALAAVARRVERLRARRSRRSP</sequence>
<comment type="caution">
    <text evidence="2">The sequence shown here is derived from an EMBL/GenBank/DDBJ whole genome shotgun (WGS) entry which is preliminary data.</text>
</comment>
<feature type="compositionally biased region" description="Low complexity" evidence="1">
    <location>
        <begin position="79"/>
        <end position="88"/>
    </location>
</feature>
<dbReference type="EMBL" id="JBHSHT010000001">
    <property type="protein sequence ID" value="MFC4824893.1"/>
    <property type="molecule type" value="Genomic_DNA"/>
</dbReference>
<feature type="compositionally biased region" description="Acidic residues" evidence="1">
    <location>
        <begin position="112"/>
        <end position="126"/>
    </location>
</feature>
<organism evidence="2 3">
    <name type="scientific">Halorussus aquaticus</name>
    <dbReference type="NCBI Taxonomy" id="2953748"/>
    <lineage>
        <taxon>Archaea</taxon>
        <taxon>Methanobacteriati</taxon>
        <taxon>Methanobacteriota</taxon>
        <taxon>Stenosarchaea group</taxon>
        <taxon>Halobacteria</taxon>
        <taxon>Halobacteriales</taxon>
        <taxon>Haladaptataceae</taxon>
        <taxon>Halorussus</taxon>
    </lineage>
</organism>
<feature type="region of interest" description="Disordered" evidence="1">
    <location>
        <begin position="75"/>
        <end position="163"/>
    </location>
</feature>
<proteinExistence type="predicted"/>
<gene>
    <name evidence="2" type="ORF">ACFO9K_11545</name>
</gene>
<evidence type="ECO:0000313" key="3">
    <source>
        <dbReference type="Proteomes" id="UP001595945"/>
    </source>
</evidence>
<dbReference type="Pfam" id="PF25256">
    <property type="entry name" value="DUF7857"/>
    <property type="match status" value="1"/>
</dbReference>
<keyword evidence="3" id="KW-1185">Reference proteome</keyword>
<dbReference type="RefSeq" id="WP_254269392.1">
    <property type="nucleotide sequence ID" value="NZ_CP100400.1"/>
</dbReference>
<dbReference type="Proteomes" id="UP001595945">
    <property type="component" value="Unassembled WGS sequence"/>
</dbReference>
<dbReference type="AlphaFoldDB" id="A0ABD5Q2Q1"/>
<evidence type="ECO:0000313" key="2">
    <source>
        <dbReference type="EMBL" id="MFC4824893.1"/>
    </source>
</evidence>
<name>A0ABD5Q2Q1_9EURY</name>
<protein>
    <submittedName>
        <fullName evidence="2">Uncharacterized protein</fullName>
    </submittedName>
</protein>